<dbReference type="PANTHER" id="PTHR45901">
    <property type="entry name" value="PROTEIN CBG12474"/>
    <property type="match status" value="1"/>
</dbReference>
<evidence type="ECO:0000259" key="5">
    <source>
        <dbReference type="PROSITE" id="PS50095"/>
    </source>
</evidence>
<comment type="caution">
    <text evidence="2">Lacks conserved residue(s) required for the propagation of feature annotation.</text>
</comment>
<evidence type="ECO:0000259" key="6">
    <source>
        <dbReference type="PROSITE" id="PS50848"/>
    </source>
</evidence>
<dbReference type="Pfam" id="PF01477">
    <property type="entry name" value="PLAT"/>
    <property type="match status" value="3"/>
</dbReference>
<dbReference type="Gene3D" id="2.40.180.10">
    <property type="entry name" value="Catalase core domain"/>
    <property type="match status" value="3"/>
</dbReference>
<dbReference type="PROSITE" id="PS50095">
    <property type="entry name" value="PLAT"/>
    <property type="match status" value="3"/>
</dbReference>
<evidence type="ECO:0000256" key="3">
    <source>
        <dbReference type="SAM" id="MobiDB-lite"/>
    </source>
</evidence>
<dbReference type="CDD" id="cd00057">
    <property type="entry name" value="FA58C"/>
    <property type="match status" value="1"/>
</dbReference>
<dbReference type="CDD" id="cd01756">
    <property type="entry name" value="PLAT_repeat"/>
    <property type="match status" value="3"/>
</dbReference>
<dbReference type="Proteomes" id="UP000515163">
    <property type="component" value="Unplaced"/>
</dbReference>
<proteinExistence type="predicted"/>
<evidence type="ECO:0000313" key="9">
    <source>
        <dbReference type="RefSeq" id="XP_031572351.1"/>
    </source>
</evidence>
<dbReference type="SMART" id="SM00308">
    <property type="entry name" value="LH2"/>
    <property type="match status" value="3"/>
</dbReference>
<sequence>MASIVQETTQVVVDGAETEADGYSYKIDLYTGDAFGAGTDANVLLTIYGEDGDSGQRVLDNSGNNFERDSKDHFKIVNKTYLGRIKKITIGHDSAGAAPGWFLNKVTVEDIKSREVFEFPCERWLSTDEDDGLTSRELTWTNMTVKEKEEGETYQYTINIYTGNEWGAGTDANVHVTIYGTKGESGEQKFENKGNETFEGGMKNTYKIETSEPLGTLYKVRVGHDNTGWGPGWFLDKIEAEDDSTGEVVGFACGKWLATDCEDGLIRRDLMREGYVEEVDSPHENVTYTVNILTGNEWGAGTDSNIYFTLYGSAGESEQQTIENEGSTTFECGMTDTYKFDCPYLGTLTKIRIGHDNTGWGPAWYLDKVTVEDSKNEESVVFPCSRWLATNADDGMIERELMREGMFGDNIIIEGLTEGLKGEPLGMESSEIKDENITASSFAENTPPSSARLNNTAGWCAKEAEGSWLQVDLEDLHCVTSIATQGNPGGNQDYVKKYKIEYSQDGDKWTTHEENGNQIFDANVDNTSVKTNDLQKVIVARYIRICPVEWYCWPCLRIEVYGAPLKEGGTEVKTVSYVTEQVVVTTDDKVESVPEDKEEQHKAEDAVKFILSQTGDKRKDIEEQKKQIDDEMKKLEEERKEREKSKEEERKRMEEEEARKEEEEQKKREEEEKRKELEEEERRKKVELEVKKIEEEHQQRLDDLEKKMKEDEDKKKAEIEERKKMDEEELKRVDDEIKKDEEMIKQHEETRARYEEKLKELQSAGIIKTETKTDTIPGDDDGVETVTITRQIIVESSVDDDKKDEGDEELNLKRKKEEKEQEREEKLRRMREEEDKRQQEEKDFNAIMLQMRIKAEGDDAAKKEKEEEEERKKKEEARKIKEREEKQRQEGAEEKKKKEEEKAKRRAEREKKRILLETKKVSSTDSLSSLSSLSSTSSLSSSDEEEDDQLASKVETKGFRAPIASVDEYNDDVTKVVTYRTQTTTTTRIVSWPGTHFFKPIEPDARQQTLPEDVGLLFGIENINYHPAMACCDHLKAIDPVVKTAQEISFEEKLSDNKGPLPSWIDKETPLQLYTPINAIGDEDIDKLVEWEKAGTKGWKRTKKTRVFEIWTRKAYEGGPPITKAIITLDDIPYSDAVEIISDWDSRLEWDKTFDKVTVLETIDTSRLVYCPVKKRELFLAIQDRLEEQYYASAWKNTAHPKIDNNKNKKLKLYYLVSGLVIRPISSGGSQITLLCQVKGSVPSQVKSTFLAANPAKWIDALKKHYDSRIKENSAKEE</sequence>
<feature type="region of interest" description="Disordered" evidence="3">
    <location>
        <begin position="793"/>
        <end position="955"/>
    </location>
</feature>
<evidence type="ECO:0000313" key="8">
    <source>
        <dbReference type="RefSeq" id="XP_031572350.1"/>
    </source>
</evidence>
<feature type="domain" description="F5/8 type C" evidence="4">
    <location>
        <begin position="420"/>
        <end position="563"/>
    </location>
</feature>
<dbReference type="Gene3D" id="2.60.120.260">
    <property type="entry name" value="Galactose-binding domain-like"/>
    <property type="match status" value="1"/>
</dbReference>
<organism evidence="7 10">
    <name type="scientific">Actinia tenebrosa</name>
    <name type="common">Australian red waratah sea anemone</name>
    <dbReference type="NCBI Taxonomy" id="6105"/>
    <lineage>
        <taxon>Eukaryota</taxon>
        <taxon>Metazoa</taxon>
        <taxon>Cnidaria</taxon>
        <taxon>Anthozoa</taxon>
        <taxon>Hexacorallia</taxon>
        <taxon>Actiniaria</taxon>
        <taxon>Actiniidae</taxon>
        <taxon>Actinia</taxon>
    </lineage>
</organism>
<dbReference type="InterPro" id="IPR008979">
    <property type="entry name" value="Galactose-bd-like_sf"/>
</dbReference>
<dbReference type="PROSITE" id="PS50848">
    <property type="entry name" value="START"/>
    <property type="match status" value="1"/>
</dbReference>
<feature type="compositionally biased region" description="Basic and acidic residues" evidence="3">
    <location>
        <begin position="853"/>
        <end position="922"/>
    </location>
</feature>
<dbReference type="InterPro" id="IPR052970">
    <property type="entry name" value="Inner_ear_hair_cell_LOXHD"/>
</dbReference>
<evidence type="ECO:0000313" key="7">
    <source>
        <dbReference type="Proteomes" id="UP000515163"/>
    </source>
</evidence>
<dbReference type="GO" id="GO:0008289">
    <property type="term" value="F:lipid binding"/>
    <property type="evidence" value="ECO:0007669"/>
    <property type="project" value="InterPro"/>
</dbReference>
<evidence type="ECO:0000259" key="4">
    <source>
        <dbReference type="PROSITE" id="PS50022"/>
    </source>
</evidence>
<evidence type="ECO:0000256" key="2">
    <source>
        <dbReference type="PROSITE-ProRule" id="PRU00152"/>
    </source>
</evidence>
<feature type="compositionally biased region" description="Basic and acidic residues" evidence="3">
    <location>
        <begin position="799"/>
        <end position="844"/>
    </location>
</feature>
<dbReference type="CDD" id="cd00177">
    <property type="entry name" value="START"/>
    <property type="match status" value="1"/>
</dbReference>
<feature type="unsure residue" description="E or Q" evidence="10">
    <location>
        <position position="501"/>
    </location>
</feature>
<dbReference type="SUPFAM" id="SSF49723">
    <property type="entry name" value="Lipase/lipooxygenase domain (PLAT/LH2 domain)"/>
    <property type="match status" value="3"/>
</dbReference>
<name>A0A6P8IYU9_ACTTE</name>
<evidence type="ECO:0000313" key="10">
    <source>
        <dbReference type="RefSeq" id="XP_031572352.1"/>
    </source>
</evidence>
<protein>
    <submittedName>
        <fullName evidence="8 9">Uncharacterized protein LOC116306425 isoform X1</fullName>
    </submittedName>
</protein>
<dbReference type="PANTHER" id="PTHR45901:SF3">
    <property type="entry name" value="LIPOXYGENASE HOMOLOGY DOMAIN-CONTAINING PROTEIN 1"/>
    <property type="match status" value="1"/>
</dbReference>
<dbReference type="FunFam" id="2.60.120.260:FF:000002">
    <property type="entry name" value="Coagulation factor VIII"/>
    <property type="match status" value="1"/>
</dbReference>
<feature type="region of interest" description="Disordered" evidence="3">
    <location>
        <begin position="588"/>
        <end position="609"/>
    </location>
</feature>
<dbReference type="Gene3D" id="3.30.530.20">
    <property type="match status" value="1"/>
</dbReference>
<dbReference type="SUPFAM" id="SSF49785">
    <property type="entry name" value="Galactose-binding domain-like"/>
    <property type="match status" value="1"/>
</dbReference>
<evidence type="ECO:0000256" key="1">
    <source>
        <dbReference type="ARBA" id="ARBA00023157"/>
    </source>
</evidence>
<keyword evidence="1" id="KW-1015">Disulfide bond</keyword>
<gene>
    <name evidence="8 9 10" type="primary">LOC116306425</name>
</gene>
<feature type="domain" description="PLAT" evidence="5">
    <location>
        <begin position="23"/>
        <end position="139"/>
    </location>
</feature>
<dbReference type="OrthoDB" id="5322100at2759"/>
<dbReference type="InterPro" id="IPR023393">
    <property type="entry name" value="START-like_dom_sf"/>
</dbReference>
<dbReference type="InterPro" id="IPR001024">
    <property type="entry name" value="PLAT/LH2_dom"/>
</dbReference>
<dbReference type="RefSeq" id="XP_031572350.1">
    <property type="nucleotide sequence ID" value="XM_031716490.1"/>
</dbReference>
<reference evidence="8 9" key="1">
    <citation type="submission" date="2025-04" db="UniProtKB">
        <authorList>
            <consortium name="RefSeq"/>
        </authorList>
    </citation>
    <scope>IDENTIFICATION</scope>
    <source>
        <tissue evidence="8 9">Tentacle</tissue>
    </source>
</reference>
<dbReference type="InterPro" id="IPR000421">
    <property type="entry name" value="FA58C"/>
</dbReference>
<keyword evidence="7" id="KW-1185">Reference proteome</keyword>
<feature type="domain" description="PLAT" evidence="5">
    <location>
        <begin position="286"/>
        <end position="402"/>
    </location>
</feature>
<feature type="compositionally biased region" description="Basic and acidic residues" evidence="3">
    <location>
        <begin position="588"/>
        <end position="607"/>
    </location>
</feature>
<dbReference type="KEGG" id="aten:116306425"/>
<dbReference type="Pfam" id="PF00754">
    <property type="entry name" value="F5_F8_type_C"/>
    <property type="match status" value="1"/>
</dbReference>
<dbReference type="RefSeq" id="XP_031572351.1">
    <property type="nucleotide sequence ID" value="XM_031716491.1"/>
</dbReference>
<dbReference type="InterPro" id="IPR002913">
    <property type="entry name" value="START_lipid-bd_dom"/>
</dbReference>
<feature type="domain" description="START" evidence="6">
    <location>
        <begin position="1080"/>
        <end position="1271"/>
    </location>
</feature>
<dbReference type="AlphaFoldDB" id="A0A6P8IYU9"/>
<dbReference type="PROSITE" id="PS01285">
    <property type="entry name" value="FA58C_1"/>
    <property type="match status" value="1"/>
</dbReference>
<feature type="domain" description="PLAT" evidence="5">
    <location>
        <begin position="154"/>
        <end position="271"/>
    </location>
</feature>
<dbReference type="SMART" id="SM00231">
    <property type="entry name" value="FA58C"/>
    <property type="match status" value="1"/>
</dbReference>
<dbReference type="SUPFAM" id="SSF55961">
    <property type="entry name" value="Bet v1-like"/>
    <property type="match status" value="1"/>
</dbReference>
<dbReference type="PROSITE" id="PS50022">
    <property type="entry name" value="FA58C_3"/>
    <property type="match status" value="1"/>
</dbReference>
<accession>A0A6P8IYU9</accession>
<feature type="compositionally biased region" description="Low complexity" evidence="3">
    <location>
        <begin position="923"/>
        <end position="941"/>
    </location>
</feature>
<dbReference type="InterPro" id="IPR036392">
    <property type="entry name" value="PLAT/LH2_dom_sf"/>
</dbReference>
<dbReference type="RefSeq" id="XP_031572352.1">
    <property type="nucleotide sequence ID" value="XM_031716492.1"/>
</dbReference>
<feature type="region of interest" description="Disordered" evidence="3">
    <location>
        <begin position="635"/>
        <end position="729"/>
    </location>
</feature>